<dbReference type="PROSITE" id="PS00463">
    <property type="entry name" value="ZN2_CY6_FUNGAL_1"/>
    <property type="match status" value="1"/>
</dbReference>
<proteinExistence type="predicted"/>
<dbReference type="CDD" id="cd00067">
    <property type="entry name" value="GAL4"/>
    <property type="match status" value="1"/>
</dbReference>
<dbReference type="EMBL" id="CVQI01032541">
    <property type="protein sequence ID" value="CRK41583.1"/>
    <property type="molecule type" value="Genomic_DNA"/>
</dbReference>
<dbReference type="PANTHER" id="PTHR47256">
    <property type="entry name" value="ZN(II)2CYS6 TRANSCRIPTION FACTOR (EUROFUNG)-RELATED"/>
    <property type="match status" value="1"/>
</dbReference>
<evidence type="ECO:0000313" key="5">
    <source>
        <dbReference type="Proteomes" id="UP000045706"/>
    </source>
</evidence>
<evidence type="ECO:0000256" key="1">
    <source>
        <dbReference type="ARBA" id="ARBA00023242"/>
    </source>
</evidence>
<dbReference type="InterPro" id="IPR001138">
    <property type="entry name" value="Zn2Cys6_DnaBD"/>
</dbReference>
<dbReference type="GO" id="GO:0008270">
    <property type="term" value="F:zinc ion binding"/>
    <property type="evidence" value="ECO:0007669"/>
    <property type="project" value="InterPro"/>
</dbReference>
<dbReference type="InterPro" id="IPR036864">
    <property type="entry name" value="Zn2-C6_fun-type_DNA-bd_sf"/>
</dbReference>
<dbReference type="SUPFAM" id="SSF57701">
    <property type="entry name" value="Zn2/Cys6 DNA-binding domain"/>
    <property type="match status" value="1"/>
</dbReference>
<sequence>MNSNFRSILPHANSQSSGSSGPPLPQPYRPTGRTPRQLTLVACARCRRGKSKCDGDRPVCGSCRRKKTACVYDVAETNTTRAMAARQQQANQRLENEQLHELFGILRTLPHADAHAALDQLRTADNALSALRSLKGSQLMIHRLDEFPDPHAGNLRLEAIDRGALVDSPFKLEARPWTTVAGSGIVSELISSFFTWDASFFYPFYTSRRVKSFDGVSGRKLGAQFLDEANKWLEIEGQRSTLLTAQGLALLFTLYAYRGLDRAGMMYRFAATEMFHRLDLEDRFEAADSELDLATRRQLHRKVTQWRVALPEHLREDINFTPQTCFLRVYMDEVLVSILRPLDPTVSFLDDLTVKDICLGLAYTDTSYIMRYIKEVTLRDYSCVVLCGLYNALFTMAPYLGDHAIHQLFAETSYLMRQTARDFPMASFIPQAIEAFAWTANLPLPIAAAPYFEDLGMTKQELQDLPLGFALPKTNEIRDIFMREGQELSGVAVDMGKLLSRWCALSLDE</sequence>
<keyword evidence="1" id="KW-0539">Nucleus</keyword>
<protein>
    <recommendedName>
        <fullName evidence="3">Zn(2)-C6 fungal-type domain-containing protein</fullName>
    </recommendedName>
</protein>
<dbReference type="GO" id="GO:0000981">
    <property type="term" value="F:DNA-binding transcription factor activity, RNA polymerase II-specific"/>
    <property type="evidence" value="ECO:0007669"/>
    <property type="project" value="InterPro"/>
</dbReference>
<dbReference type="AlphaFoldDB" id="A0A0G4N543"/>
<feature type="domain" description="Zn(2)-C6 fungal-type" evidence="3">
    <location>
        <begin position="42"/>
        <end position="72"/>
    </location>
</feature>
<organism evidence="4 5">
    <name type="scientific">Verticillium longisporum</name>
    <name type="common">Verticillium dahliae var. longisporum</name>
    <dbReference type="NCBI Taxonomy" id="100787"/>
    <lineage>
        <taxon>Eukaryota</taxon>
        <taxon>Fungi</taxon>
        <taxon>Dikarya</taxon>
        <taxon>Ascomycota</taxon>
        <taxon>Pezizomycotina</taxon>
        <taxon>Sordariomycetes</taxon>
        <taxon>Hypocreomycetidae</taxon>
        <taxon>Glomerellales</taxon>
        <taxon>Plectosphaerellaceae</taxon>
        <taxon>Verticillium</taxon>
    </lineage>
</organism>
<dbReference type="Pfam" id="PF00172">
    <property type="entry name" value="Zn_clus"/>
    <property type="match status" value="1"/>
</dbReference>
<dbReference type="PANTHER" id="PTHR47256:SF1">
    <property type="entry name" value="ZN(II)2CYS6 TRANSCRIPTION FACTOR (EUROFUNG)"/>
    <property type="match status" value="1"/>
</dbReference>
<feature type="region of interest" description="Disordered" evidence="2">
    <location>
        <begin position="1"/>
        <end position="33"/>
    </location>
</feature>
<evidence type="ECO:0000259" key="3">
    <source>
        <dbReference type="PROSITE" id="PS50048"/>
    </source>
</evidence>
<evidence type="ECO:0000256" key="2">
    <source>
        <dbReference type="SAM" id="MobiDB-lite"/>
    </source>
</evidence>
<dbReference type="InterPro" id="IPR053187">
    <property type="entry name" value="Notoamide_regulator"/>
</dbReference>
<dbReference type="Gene3D" id="4.10.240.10">
    <property type="entry name" value="Zn(2)-C6 fungal-type DNA-binding domain"/>
    <property type="match status" value="1"/>
</dbReference>
<accession>A0A0G4N543</accession>
<evidence type="ECO:0000313" key="4">
    <source>
        <dbReference type="EMBL" id="CRK41583.1"/>
    </source>
</evidence>
<gene>
    <name evidence="4" type="ORF">BN1723_015940</name>
</gene>
<dbReference type="Proteomes" id="UP000045706">
    <property type="component" value="Unassembled WGS sequence"/>
</dbReference>
<dbReference type="PROSITE" id="PS50048">
    <property type="entry name" value="ZN2_CY6_FUNGAL_2"/>
    <property type="match status" value="1"/>
</dbReference>
<reference evidence="5" key="1">
    <citation type="submission" date="2015-05" db="EMBL/GenBank/DDBJ databases">
        <authorList>
            <person name="Fogelqvist Johan"/>
        </authorList>
    </citation>
    <scope>NUCLEOTIDE SEQUENCE [LARGE SCALE GENOMIC DNA]</scope>
</reference>
<dbReference type="SMART" id="SM00066">
    <property type="entry name" value="GAL4"/>
    <property type="match status" value="1"/>
</dbReference>
<name>A0A0G4N543_VERLO</name>